<accession>A0A1X6PBE9</accession>
<proteinExistence type="predicted"/>
<name>A0A1X6PBE9_PORUM</name>
<protein>
    <submittedName>
        <fullName evidence="1">Uncharacterized protein</fullName>
    </submittedName>
</protein>
<evidence type="ECO:0000313" key="2">
    <source>
        <dbReference type="Proteomes" id="UP000218209"/>
    </source>
</evidence>
<evidence type="ECO:0000313" key="1">
    <source>
        <dbReference type="EMBL" id="OSX78066.1"/>
    </source>
</evidence>
<keyword evidence="2" id="KW-1185">Reference proteome</keyword>
<organism evidence="1 2">
    <name type="scientific">Porphyra umbilicalis</name>
    <name type="common">Purple laver</name>
    <name type="synonym">Red alga</name>
    <dbReference type="NCBI Taxonomy" id="2786"/>
    <lineage>
        <taxon>Eukaryota</taxon>
        <taxon>Rhodophyta</taxon>
        <taxon>Bangiophyceae</taxon>
        <taxon>Bangiales</taxon>
        <taxon>Bangiaceae</taxon>
        <taxon>Porphyra</taxon>
    </lineage>
</organism>
<dbReference type="AlphaFoldDB" id="A0A1X6PBE9"/>
<gene>
    <name evidence="1" type="ORF">BU14_0125s0054</name>
</gene>
<reference evidence="1 2" key="1">
    <citation type="submission" date="2017-03" db="EMBL/GenBank/DDBJ databases">
        <title>WGS assembly of Porphyra umbilicalis.</title>
        <authorList>
            <person name="Brawley S.H."/>
            <person name="Blouin N.A."/>
            <person name="Ficko-Blean E."/>
            <person name="Wheeler G.L."/>
            <person name="Lohr M."/>
            <person name="Goodson H.V."/>
            <person name="Jenkins J.W."/>
            <person name="Blaby-Haas C.E."/>
            <person name="Helliwell K.E."/>
            <person name="Chan C."/>
            <person name="Marriage T."/>
            <person name="Bhattacharya D."/>
            <person name="Klein A.S."/>
            <person name="Badis Y."/>
            <person name="Brodie J."/>
            <person name="Cao Y."/>
            <person name="Collen J."/>
            <person name="Dittami S.M."/>
            <person name="Gachon C.M."/>
            <person name="Green B.R."/>
            <person name="Karpowicz S."/>
            <person name="Kim J.W."/>
            <person name="Kudahl U."/>
            <person name="Lin S."/>
            <person name="Michel G."/>
            <person name="Mittag M."/>
            <person name="Olson B.J."/>
            <person name="Pangilinan J."/>
            <person name="Peng Y."/>
            <person name="Qiu H."/>
            <person name="Shu S."/>
            <person name="Singer J.T."/>
            <person name="Smith A.G."/>
            <person name="Sprecher B.N."/>
            <person name="Wagner V."/>
            <person name="Wang W."/>
            <person name="Wang Z.-Y."/>
            <person name="Yan J."/>
            <person name="Yarish C."/>
            <person name="Zoeuner-Riek S."/>
            <person name="Zhuang Y."/>
            <person name="Zou Y."/>
            <person name="Lindquist E.A."/>
            <person name="Grimwood J."/>
            <person name="Barry K."/>
            <person name="Rokhsar D.S."/>
            <person name="Schmutz J."/>
            <person name="Stiller J.W."/>
            <person name="Grossman A.R."/>
            <person name="Prochnik S.E."/>
        </authorList>
    </citation>
    <scope>NUCLEOTIDE SEQUENCE [LARGE SCALE GENOMIC DNA]</scope>
    <source>
        <strain evidence="1">4086291</strain>
    </source>
</reference>
<sequence>MACSCRFPAAYLRWRGCFDEFVWRRSVGVQGRKEGGGGEASGAPPLCFPAIM</sequence>
<dbReference type="Proteomes" id="UP000218209">
    <property type="component" value="Unassembled WGS sequence"/>
</dbReference>
<dbReference type="EMBL" id="KV918822">
    <property type="protein sequence ID" value="OSX78066.1"/>
    <property type="molecule type" value="Genomic_DNA"/>
</dbReference>